<organism evidence="1 2">
    <name type="scientific">Novosphingobium ginsenosidimutans</name>
    <dbReference type="NCBI Taxonomy" id="1176536"/>
    <lineage>
        <taxon>Bacteria</taxon>
        <taxon>Pseudomonadati</taxon>
        <taxon>Pseudomonadota</taxon>
        <taxon>Alphaproteobacteria</taxon>
        <taxon>Sphingomonadales</taxon>
        <taxon>Sphingomonadaceae</taxon>
        <taxon>Novosphingobium</taxon>
    </lineage>
</organism>
<dbReference type="KEGG" id="ngf:FRF71_08125"/>
<dbReference type="OrthoDB" id="7866545at2"/>
<dbReference type="InterPro" id="IPR039498">
    <property type="entry name" value="NTP_transf_5"/>
</dbReference>
<dbReference type="EMBL" id="CP042345">
    <property type="protein sequence ID" value="QEA16105.1"/>
    <property type="molecule type" value="Genomic_DNA"/>
</dbReference>
<evidence type="ECO:0000313" key="1">
    <source>
        <dbReference type="EMBL" id="QEA16105.1"/>
    </source>
</evidence>
<reference evidence="1 2" key="1">
    <citation type="journal article" date="2013" name="J. Microbiol. Biotechnol.">
        <title>Novosphingobium ginsenosidimutans sp. nov., with the ability to convert ginsenoside.</title>
        <authorList>
            <person name="Kim J.K."/>
            <person name="He D."/>
            <person name="Liu Q.M."/>
            <person name="Park H.Y."/>
            <person name="Jung M.S."/>
            <person name="Yoon M.H."/>
            <person name="Kim S.C."/>
            <person name="Im W.T."/>
        </authorList>
    </citation>
    <scope>NUCLEOTIDE SEQUENCE [LARGE SCALE GENOMIC DNA]</scope>
    <source>
        <strain evidence="1 2">FW-6</strain>
    </source>
</reference>
<dbReference type="AlphaFoldDB" id="A0A5B8S6P6"/>
<dbReference type="GO" id="GO:0016740">
    <property type="term" value="F:transferase activity"/>
    <property type="evidence" value="ECO:0007669"/>
    <property type="project" value="UniProtKB-KW"/>
</dbReference>
<accession>A0A5B8S6P6</accession>
<sequence>MTPEELRRRLLDLVGTRRPAQFADLSGDDLAKLDRMAAQHRLQPLLHHQHRAHPDLPPVLAEAWSAAFRCQALLALSQRAELERTVTLLRAGGFAPLALKGAWLHRFAYPHPALRPLRDIDLLLDPASVIPAFAFLEAAGYQLIEVPELPLPELVRTDKHLPPLLSPGGTVVELHHHLWEPDGRLDHASPAAIDAEVRAGAVMDEDGLAYPAPIDMLAHLIAHAVYSHRLDCGPLLLADIDFLLRARPIDWARFWVRAGTEGWSSGARLVLSLVEHYRSAVRIEWHDHKPVPDALLNDAALLLLQDLDRRQSAGFLASLQRRGWQGLRDRVTGRRRVAAGPAVRREMASAGGFIGWAGSRWRRTAGDLVRRDTRKQARALARLSAWLDHPRD</sequence>
<gene>
    <name evidence="1" type="ORF">FRF71_08125</name>
</gene>
<proteinExistence type="predicted"/>
<protein>
    <submittedName>
        <fullName evidence="1">Nucleotidyltransferase family protein</fullName>
    </submittedName>
</protein>
<dbReference type="Proteomes" id="UP000321172">
    <property type="component" value="Chromosome"/>
</dbReference>
<evidence type="ECO:0000313" key="2">
    <source>
        <dbReference type="Proteomes" id="UP000321172"/>
    </source>
</evidence>
<dbReference type="RefSeq" id="WP_147090137.1">
    <property type="nucleotide sequence ID" value="NZ_BAABJD010000006.1"/>
</dbReference>
<keyword evidence="1" id="KW-0808">Transferase</keyword>
<name>A0A5B8S6P6_9SPHN</name>
<dbReference type="Pfam" id="PF14907">
    <property type="entry name" value="NTP_transf_5"/>
    <property type="match status" value="1"/>
</dbReference>
<keyword evidence="2" id="KW-1185">Reference proteome</keyword>